<dbReference type="Proteomes" id="UP000494106">
    <property type="component" value="Unassembled WGS sequence"/>
</dbReference>
<dbReference type="Proteomes" id="UP000494256">
    <property type="component" value="Unassembled WGS sequence"/>
</dbReference>
<feature type="compositionally biased region" description="Basic and acidic residues" evidence="1">
    <location>
        <begin position="54"/>
        <end position="69"/>
    </location>
</feature>
<evidence type="ECO:0000313" key="5">
    <source>
        <dbReference type="Proteomes" id="UP000494256"/>
    </source>
</evidence>
<dbReference type="EMBL" id="CADEBD010000288">
    <property type="protein sequence ID" value="CAB3230370.1"/>
    <property type="molecule type" value="Genomic_DNA"/>
</dbReference>
<protein>
    <submittedName>
        <fullName evidence="2">Uncharacterized protein</fullName>
    </submittedName>
</protein>
<organism evidence="2 5">
    <name type="scientific">Arctia plantaginis</name>
    <name type="common">Wood tiger moth</name>
    <name type="synonym">Phalaena plantaginis</name>
    <dbReference type="NCBI Taxonomy" id="874455"/>
    <lineage>
        <taxon>Eukaryota</taxon>
        <taxon>Metazoa</taxon>
        <taxon>Ecdysozoa</taxon>
        <taxon>Arthropoda</taxon>
        <taxon>Hexapoda</taxon>
        <taxon>Insecta</taxon>
        <taxon>Pterygota</taxon>
        <taxon>Neoptera</taxon>
        <taxon>Endopterygota</taxon>
        <taxon>Lepidoptera</taxon>
        <taxon>Glossata</taxon>
        <taxon>Ditrysia</taxon>
        <taxon>Noctuoidea</taxon>
        <taxon>Erebidae</taxon>
        <taxon>Arctiinae</taxon>
        <taxon>Arctia</taxon>
    </lineage>
</organism>
<reference evidence="4 5" key="1">
    <citation type="submission" date="2020-04" db="EMBL/GenBank/DDBJ databases">
        <authorList>
            <person name="Wallbank WR R."/>
            <person name="Pardo Diaz C."/>
            <person name="Kozak K."/>
            <person name="Martin S."/>
            <person name="Jiggins C."/>
            <person name="Moest M."/>
            <person name="Warren A I."/>
            <person name="Byers J.R.P. K."/>
            <person name="Montejo-Kovacevich G."/>
            <person name="Yen C E."/>
        </authorList>
    </citation>
    <scope>NUCLEOTIDE SEQUENCE [LARGE SCALE GENOMIC DNA]</scope>
</reference>
<dbReference type="OrthoDB" id="7368924at2759"/>
<evidence type="ECO:0000313" key="4">
    <source>
        <dbReference type="Proteomes" id="UP000494106"/>
    </source>
</evidence>
<keyword evidence="4" id="KW-1185">Reference proteome</keyword>
<accession>A0A8S0ZBR2</accession>
<dbReference type="AlphaFoldDB" id="A0A8S0ZBR2"/>
<evidence type="ECO:0000256" key="1">
    <source>
        <dbReference type="SAM" id="MobiDB-lite"/>
    </source>
</evidence>
<comment type="caution">
    <text evidence="2">The sequence shown here is derived from an EMBL/GenBank/DDBJ whole genome shotgun (WGS) entry which is preliminary data.</text>
</comment>
<evidence type="ECO:0000313" key="2">
    <source>
        <dbReference type="EMBL" id="CAB3230370.1"/>
    </source>
</evidence>
<dbReference type="EMBL" id="CADEBC010000494">
    <property type="protein sequence ID" value="CAB3237718.1"/>
    <property type="molecule type" value="Genomic_DNA"/>
</dbReference>
<feature type="region of interest" description="Disordered" evidence="1">
    <location>
        <begin position="54"/>
        <end position="79"/>
    </location>
</feature>
<evidence type="ECO:0000313" key="3">
    <source>
        <dbReference type="EMBL" id="CAB3237718.1"/>
    </source>
</evidence>
<sequence>MAPSRCTPVPHHGTPLYCCVRARQPAPIVYVTRTEVQSKVGRRLYSLNVDWTSSRRPEAAPPARRDPHGRSINSSVYRPSSTRHNHLLVCAHSPHCAI</sequence>
<gene>
    <name evidence="2" type="ORF">APLA_LOCUS4569</name>
    <name evidence="3" type="ORF">APLA_LOCUS7073</name>
</gene>
<name>A0A8S0ZBR2_ARCPL</name>
<proteinExistence type="predicted"/>